<dbReference type="EMBL" id="JANAVB010017873">
    <property type="protein sequence ID" value="KAJ6830140.1"/>
    <property type="molecule type" value="Genomic_DNA"/>
</dbReference>
<dbReference type="Proteomes" id="UP001140949">
    <property type="component" value="Unassembled WGS sequence"/>
</dbReference>
<gene>
    <name evidence="1" type="ORF">M6B38_125730</name>
</gene>
<protein>
    <submittedName>
        <fullName evidence="1">Pollen-specific leucine-rich repeat extensin-like protein 3</fullName>
    </submittedName>
</protein>
<dbReference type="AlphaFoldDB" id="A0AAX6GN61"/>
<reference evidence="1" key="1">
    <citation type="journal article" date="2023" name="GigaByte">
        <title>Genome assembly of the bearded iris, Iris pallida Lam.</title>
        <authorList>
            <person name="Bruccoleri R.E."/>
            <person name="Oakeley E.J."/>
            <person name="Faust A.M.E."/>
            <person name="Altorfer M."/>
            <person name="Dessus-Babus S."/>
            <person name="Burckhardt D."/>
            <person name="Oertli M."/>
            <person name="Naumann U."/>
            <person name="Petersen F."/>
            <person name="Wong J."/>
        </authorList>
    </citation>
    <scope>NUCLEOTIDE SEQUENCE</scope>
    <source>
        <strain evidence="1">GSM-AAB239-AS_SAM_17_03QT</strain>
    </source>
</reference>
<evidence type="ECO:0000313" key="1">
    <source>
        <dbReference type="EMBL" id="KAJ6830140.1"/>
    </source>
</evidence>
<comment type="caution">
    <text evidence="1">The sequence shown here is derived from an EMBL/GenBank/DDBJ whole genome shotgun (WGS) entry which is preliminary data.</text>
</comment>
<name>A0AAX6GN61_IRIPA</name>
<evidence type="ECO:0000313" key="2">
    <source>
        <dbReference type="Proteomes" id="UP001140949"/>
    </source>
</evidence>
<reference evidence="1" key="2">
    <citation type="submission" date="2023-04" db="EMBL/GenBank/DDBJ databases">
        <authorList>
            <person name="Bruccoleri R.E."/>
            <person name="Oakeley E.J."/>
            <person name="Faust A.-M."/>
            <person name="Dessus-Babus S."/>
            <person name="Altorfer M."/>
            <person name="Burckhardt D."/>
            <person name="Oertli M."/>
            <person name="Naumann U."/>
            <person name="Petersen F."/>
            <person name="Wong J."/>
        </authorList>
    </citation>
    <scope>NUCLEOTIDE SEQUENCE</scope>
    <source>
        <strain evidence="1">GSM-AAB239-AS_SAM_17_03QT</strain>
        <tissue evidence="1">Leaf</tissue>
    </source>
</reference>
<sequence>MCLWCKTDKREWVLTMRRTNGSGHGRYGDFCGGYTDTIGHEDGNGGGFRSCGVGGDRLWLFRQVVGVGCVVVAEGKNGGREQKPRPWESCTSAMSTAHKWQPWFRLEKEGGKTMFSLPSYRLGRS</sequence>
<organism evidence="1 2">
    <name type="scientific">Iris pallida</name>
    <name type="common">Sweet iris</name>
    <dbReference type="NCBI Taxonomy" id="29817"/>
    <lineage>
        <taxon>Eukaryota</taxon>
        <taxon>Viridiplantae</taxon>
        <taxon>Streptophyta</taxon>
        <taxon>Embryophyta</taxon>
        <taxon>Tracheophyta</taxon>
        <taxon>Spermatophyta</taxon>
        <taxon>Magnoliopsida</taxon>
        <taxon>Liliopsida</taxon>
        <taxon>Asparagales</taxon>
        <taxon>Iridaceae</taxon>
        <taxon>Iridoideae</taxon>
        <taxon>Irideae</taxon>
        <taxon>Iris</taxon>
    </lineage>
</organism>
<proteinExistence type="predicted"/>
<keyword evidence="2" id="KW-1185">Reference proteome</keyword>
<accession>A0AAX6GN61</accession>